<name>E7N3F5_9FIRM</name>
<feature type="transmembrane region" description="Helical" evidence="1">
    <location>
        <begin position="55"/>
        <end position="75"/>
    </location>
</feature>
<reference evidence="2 3" key="1">
    <citation type="submission" date="2010-08" db="EMBL/GenBank/DDBJ databases">
        <authorList>
            <person name="Weinstock G."/>
            <person name="Sodergren E."/>
            <person name="Clifton S."/>
            <person name="Fulton L."/>
            <person name="Fulton B."/>
            <person name="Courtney L."/>
            <person name="Fronick C."/>
            <person name="Harrison M."/>
            <person name="Strong C."/>
            <person name="Farmer C."/>
            <person name="Delahaunty K."/>
            <person name="Markovic C."/>
            <person name="Hall O."/>
            <person name="Minx P."/>
            <person name="Tomlinson C."/>
            <person name="Mitreva M."/>
            <person name="Hou S."/>
            <person name="Chen J."/>
            <person name="Wollam A."/>
            <person name="Pepin K.H."/>
            <person name="Johnson M."/>
            <person name="Bhonagiri V."/>
            <person name="Zhang X."/>
            <person name="Suruliraj S."/>
            <person name="Warren W."/>
            <person name="Chinwalla A."/>
            <person name="Mardis E.R."/>
            <person name="Wilson R.K."/>
        </authorList>
    </citation>
    <scope>NUCLEOTIDE SEQUENCE [LARGE SCALE GENOMIC DNA]</scope>
    <source>
        <strain evidence="2 3">F0399</strain>
    </source>
</reference>
<dbReference type="STRING" id="749551.HMPREF9555_01531"/>
<evidence type="ECO:0000313" key="2">
    <source>
        <dbReference type="EMBL" id="EFW29311.1"/>
    </source>
</evidence>
<gene>
    <name evidence="2" type="ORF">HMPREF9555_01531</name>
</gene>
<accession>E7N3F5</accession>
<feature type="transmembrane region" description="Helical" evidence="1">
    <location>
        <begin position="20"/>
        <end position="43"/>
    </location>
</feature>
<sequence length="135" mass="15603">MIIVLLDAFDKYKKNQASIYFFKCILGIVLLPILIIIPMFLNTLDISSDFIHTDIGQSIVIIIMGMSVFMCSYPCRKYMKYLNSETVDRLPEKDKQIYPFKMFIDRGASLWIIGAIWMLVGAGLLIYELYLILSK</sequence>
<keyword evidence="1" id="KW-1133">Transmembrane helix</keyword>
<evidence type="ECO:0000256" key="1">
    <source>
        <dbReference type="SAM" id="Phobius"/>
    </source>
</evidence>
<keyword evidence="3" id="KW-1185">Reference proteome</keyword>
<keyword evidence="1" id="KW-0812">Transmembrane</keyword>
<proteinExistence type="predicted"/>
<dbReference type="Proteomes" id="UP000004633">
    <property type="component" value="Unassembled WGS sequence"/>
</dbReference>
<evidence type="ECO:0000313" key="3">
    <source>
        <dbReference type="Proteomes" id="UP000004633"/>
    </source>
</evidence>
<comment type="caution">
    <text evidence="2">The sequence shown here is derived from an EMBL/GenBank/DDBJ whole genome shotgun (WGS) entry which is preliminary data.</text>
</comment>
<feature type="transmembrane region" description="Helical" evidence="1">
    <location>
        <begin position="110"/>
        <end position="133"/>
    </location>
</feature>
<keyword evidence="1" id="KW-0472">Membrane</keyword>
<dbReference type="AlphaFoldDB" id="E7N3F5"/>
<organism evidence="2 3">
    <name type="scientific">Selenomonas artemidis F0399</name>
    <dbReference type="NCBI Taxonomy" id="749551"/>
    <lineage>
        <taxon>Bacteria</taxon>
        <taxon>Bacillati</taxon>
        <taxon>Bacillota</taxon>
        <taxon>Negativicutes</taxon>
        <taxon>Selenomonadales</taxon>
        <taxon>Selenomonadaceae</taxon>
        <taxon>Selenomonas</taxon>
    </lineage>
</organism>
<dbReference type="HOGENOM" id="CLU_1884339_0_0_9"/>
<dbReference type="EMBL" id="AECV01000031">
    <property type="protein sequence ID" value="EFW29311.1"/>
    <property type="molecule type" value="Genomic_DNA"/>
</dbReference>
<protein>
    <submittedName>
        <fullName evidence="2">Uncharacterized protein</fullName>
    </submittedName>
</protein>